<gene>
    <name evidence="1" type="ORF">ANCDUO_01553</name>
</gene>
<protein>
    <submittedName>
        <fullName evidence="1">Uncharacterized protein</fullName>
    </submittedName>
</protein>
<proteinExistence type="predicted"/>
<reference evidence="1 2" key="1">
    <citation type="submission" date="2013-12" db="EMBL/GenBank/DDBJ databases">
        <title>Draft genome of the parsitic nematode Ancylostoma duodenale.</title>
        <authorList>
            <person name="Mitreva M."/>
        </authorList>
    </citation>
    <scope>NUCLEOTIDE SEQUENCE [LARGE SCALE GENOMIC DNA]</scope>
    <source>
        <strain evidence="1 2">Zhejiang</strain>
    </source>
</reference>
<keyword evidence="2" id="KW-1185">Reference proteome</keyword>
<organism evidence="1 2">
    <name type="scientific">Ancylostoma duodenale</name>
    <dbReference type="NCBI Taxonomy" id="51022"/>
    <lineage>
        <taxon>Eukaryota</taxon>
        <taxon>Metazoa</taxon>
        <taxon>Ecdysozoa</taxon>
        <taxon>Nematoda</taxon>
        <taxon>Chromadorea</taxon>
        <taxon>Rhabditida</taxon>
        <taxon>Rhabditina</taxon>
        <taxon>Rhabditomorpha</taxon>
        <taxon>Strongyloidea</taxon>
        <taxon>Ancylostomatidae</taxon>
        <taxon>Ancylostomatinae</taxon>
        <taxon>Ancylostoma</taxon>
    </lineage>
</organism>
<dbReference type="Proteomes" id="UP000054047">
    <property type="component" value="Unassembled WGS sequence"/>
</dbReference>
<accession>A0A0C2H2V4</accession>
<sequence>MTALAAVEEVTRATPTSDQIRRILRNEVQVEESEKNYERMKSVMSLDFEPKVRDEDRIKVVVDRELPER</sequence>
<evidence type="ECO:0000313" key="1">
    <source>
        <dbReference type="EMBL" id="KIH68115.1"/>
    </source>
</evidence>
<dbReference type="AlphaFoldDB" id="A0A0C2H2V4"/>
<dbReference type="EMBL" id="KN726462">
    <property type="protein sequence ID" value="KIH68115.1"/>
    <property type="molecule type" value="Genomic_DNA"/>
</dbReference>
<name>A0A0C2H2V4_9BILA</name>
<evidence type="ECO:0000313" key="2">
    <source>
        <dbReference type="Proteomes" id="UP000054047"/>
    </source>
</evidence>